<keyword evidence="2" id="KW-1185">Reference proteome</keyword>
<dbReference type="EMBL" id="CAXLJM020000019">
    <property type="protein sequence ID" value="CAL8084922.1"/>
    <property type="molecule type" value="Genomic_DNA"/>
</dbReference>
<proteinExistence type="predicted"/>
<sequence>MASHTFLQAFKNCSVHIVTAHVLNSNEPAPQNYQVDPTTVPIMHSVYFYRQNSTGWANPLYCNKENVAYFIEPNQGFVFKAPAPTLTCDVQVYICPLNCYQWMAPTAKLNLKGNPLVSPSYYSSYIDYRLMSKPISLSRSGLTLSWLEMNTSLLSWKVITH</sequence>
<gene>
    <name evidence="1" type="ORF">ODALV1_LOCUS5948</name>
</gene>
<organism evidence="1 2">
    <name type="scientific">Orchesella dallaii</name>
    <dbReference type="NCBI Taxonomy" id="48710"/>
    <lineage>
        <taxon>Eukaryota</taxon>
        <taxon>Metazoa</taxon>
        <taxon>Ecdysozoa</taxon>
        <taxon>Arthropoda</taxon>
        <taxon>Hexapoda</taxon>
        <taxon>Collembola</taxon>
        <taxon>Entomobryomorpha</taxon>
        <taxon>Entomobryoidea</taxon>
        <taxon>Orchesellidae</taxon>
        <taxon>Orchesellinae</taxon>
        <taxon>Orchesella</taxon>
    </lineage>
</organism>
<protein>
    <submittedName>
        <fullName evidence="1">Uncharacterized protein</fullName>
    </submittedName>
</protein>
<accession>A0ABP1Q0J8</accession>
<evidence type="ECO:0000313" key="1">
    <source>
        <dbReference type="EMBL" id="CAL8084922.1"/>
    </source>
</evidence>
<comment type="caution">
    <text evidence="1">The sequence shown here is derived from an EMBL/GenBank/DDBJ whole genome shotgun (WGS) entry which is preliminary data.</text>
</comment>
<reference evidence="1 2" key="1">
    <citation type="submission" date="2024-08" db="EMBL/GenBank/DDBJ databases">
        <authorList>
            <person name="Cucini C."/>
            <person name="Frati F."/>
        </authorList>
    </citation>
    <scope>NUCLEOTIDE SEQUENCE [LARGE SCALE GENOMIC DNA]</scope>
</reference>
<evidence type="ECO:0000313" key="2">
    <source>
        <dbReference type="Proteomes" id="UP001642540"/>
    </source>
</evidence>
<dbReference type="Proteomes" id="UP001642540">
    <property type="component" value="Unassembled WGS sequence"/>
</dbReference>
<name>A0ABP1Q0J8_9HEXA</name>